<dbReference type="CDD" id="cd24073">
    <property type="entry name" value="ASKHA_ATPase_ROK_CYANR"/>
    <property type="match status" value="1"/>
</dbReference>
<comment type="similarity">
    <text evidence="1">Belongs to the ROK (NagC/XylR) family.</text>
</comment>
<accession>A0A256GD47</accession>
<dbReference type="EMBL" id="NNRN01000059">
    <property type="protein sequence ID" value="OYR25064.1"/>
    <property type="molecule type" value="Genomic_DNA"/>
</dbReference>
<reference evidence="2 3" key="1">
    <citation type="submission" date="2017-07" db="EMBL/GenBank/DDBJ databases">
        <title>Draft genome of Ochrobactrum lupini type strain LUP21.</title>
        <authorList>
            <person name="Krzyzanowska D.M."/>
            <person name="Jafra S."/>
        </authorList>
    </citation>
    <scope>NUCLEOTIDE SEQUENCE [LARGE SCALE GENOMIC DNA]</scope>
    <source>
        <strain evidence="2 3">LUP21</strain>
    </source>
</reference>
<evidence type="ECO:0000256" key="1">
    <source>
        <dbReference type="ARBA" id="ARBA00006479"/>
    </source>
</evidence>
<dbReference type="AlphaFoldDB" id="A0A256GD47"/>
<dbReference type="SUPFAM" id="SSF53067">
    <property type="entry name" value="Actin-like ATPase domain"/>
    <property type="match status" value="1"/>
</dbReference>
<dbReference type="Pfam" id="PF00480">
    <property type="entry name" value="ROK"/>
    <property type="match status" value="1"/>
</dbReference>
<protein>
    <submittedName>
        <fullName evidence="2">ROK family protein</fullName>
    </submittedName>
</protein>
<dbReference type="Pfam" id="PF13412">
    <property type="entry name" value="HTH_24"/>
    <property type="match status" value="1"/>
</dbReference>
<dbReference type="InterPro" id="IPR036388">
    <property type="entry name" value="WH-like_DNA-bd_sf"/>
</dbReference>
<evidence type="ECO:0000313" key="3">
    <source>
        <dbReference type="Proteomes" id="UP000216363"/>
    </source>
</evidence>
<dbReference type="Gene3D" id="3.30.420.40">
    <property type="match status" value="2"/>
</dbReference>
<organism evidence="2 3">
    <name type="scientific">Brucella lupini</name>
    <dbReference type="NCBI Taxonomy" id="255457"/>
    <lineage>
        <taxon>Bacteria</taxon>
        <taxon>Pseudomonadati</taxon>
        <taxon>Pseudomonadota</taxon>
        <taxon>Alphaproteobacteria</taxon>
        <taxon>Hyphomicrobiales</taxon>
        <taxon>Brucellaceae</taxon>
        <taxon>Brucella/Ochrobactrum group</taxon>
        <taxon>Brucella</taxon>
    </lineage>
</organism>
<sequence length="411" mass="44175">MVDRLTSSLSAYGKAKAYSDVKIDQQTTRAMNRRLILNLIRREEQLSRADIAAATGLSPAAVTFVVSDLISEGYLIEGKTIPGGGGRRPIPLEINYAGHLAIGIKMNVGSLECVLTDLSTATLSSLTIEFKDPSPQSVLDAAEKAVTRLQRLAPEGAGLLTGVGFSMPGTIDAERGICIKSHRFFWENVPFASMLQERVNVPVWMEDDTLAFALAQHLFGLGRQHRVFTAVAIGVGIGCATVVDGKVQRGAHGDAGKIGHSMHMIDGPLCECGRHGCLQAFYSEPAIVERWRKAMGLDKDLAVNRYAMKEAALQGDSIARDILQEAGEGIGLHLARMVAVVDPEIIIVGGEAVSFGDLLFNPMRKALELNCFTPPPALVPDERDNFWSSGAAALATQGLFNFEMTTPAFPA</sequence>
<dbReference type="InterPro" id="IPR036390">
    <property type="entry name" value="WH_DNA-bd_sf"/>
</dbReference>
<dbReference type="Proteomes" id="UP000216363">
    <property type="component" value="Unassembled WGS sequence"/>
</dbReference>
<dbReference type="PANTHER" id="PTHR18964:SF149">
    <property type="entry name" value="BIFUNCTIONAL UDP-N-ACETYLGLUCOSAMINE 2-EPIMERASE_N-ACETYLMANNOSAMINE KINASE"/>
    <property type="match status" value="1"/>
</dbReference>
<proteinExistence type="inferred from homology"/>
<evidence type="ECO:0000313" key="2">
    <source>
        <dbReference type="EMBL" id="OYR25064.1"/>
    </source>
</evidence>
<dbReference type="InterPro" id="IPR000600">
    <property type="entry name" value="ROK"/>
</dbReference>
<dbReference type="PANTHER" id="PTHR18964">
    <property type="entry name" value="ROK (REPRESSOR, ORF, KINASE) FAMILY"/>
    <property type="match status" value="1"/>
</dbReference>
<comment type="caution">
    <text evidence="2">The sequence shown here is derived from an EMBL/GenBank/DDBJ whole genome shotgun (WGS) entry which is preliminary data.</text>
</comment>
<name>A0A256GD47_9HYPH</name>
<dbReference type="InterPro" id="IPR043129">
    <property type="entry name" value="ATPase_NBD"/>
</dbReference>
<dbReference type="Gene3D" id="1.10.10.10">
    <property type="entry name" value="Winged helix-like DNA-binding domain superfamily/Winged helix DNA-binding domain"/>
    <property type="match status" value="1"/>
</dbReference>
<gene>
    <name evidence="2" type="ORF">CES86_4449</name>
</gene>
<dbReference type="SUPFAM" id="SSF46785">
    <property type="entry name" value="Winged helix' DNA-binding domain"/>
    <property type="match status" value="1"/>
</dbReference>